<dbReference type="OrthoDB" id="9803988at2"/>
<dbReference type="PROSITE" id="PS51318">
    <property type="entry name" value="TAT"/>
    <property type="match status" value="1"/>
</dbReference>
<keyword evidence="3 4" id="KW-0732">Signal</keyword>
<dbReference type="AlphaFoldDB" id="A0A1H9DYW4"/>
<dbReference type="GO" id="GO:0030288">
    <property type="term" value="C:outer membrane-bounded periplasmic space"/>
    <property type="evidence" value="ECO:0007669"/>
    <property type="project" value="UniProtKB-ARBA"/>
</dbReference>
<name>A0A1H9DYW4_9HYPH</name>
<dbReference type="InterPro" id="IPR030678">
    <property type="entry name" value="Peptide/Ni-bd"/>
</dbReference>
<accession>A0A1H9DYW4</accession>
<dbReference type="CDD" id="cd08517">
    <property type="entry name" value="PBP2_NikA_DppA_OppA_like_13"/>
    <property type="match status" value="1"/>
</dbReference>
<reference evidence="6 7" key="1">
    <citation type="submission" date="2016-10" db="EMBL/GenBank/DDBJ databases">
        <authorList>
            <person name="de Groot N.N."/>
        </authorList>
    </citation>
    <scope>NUCLEOTIDE SEQUENCE [LARGE SCALE GENOMIC DNA]</scope>
    <source>
        <strain evidence="6 7">A52C2</strain>
    </source>
</reference>
<evidence type="ECO:0000256" key="4">
    <source>
        <dbReference type="SAM" id="SignalP"/>
    </source>
</evidence>
<dbReference type="Gene3D" id="3.40.190.10">
    <property type="entry name" value="Periplasmic binding protein-like II"/>
    <property type="match status" value="1"/>
</dbReference>
<dbReference type="EMBL" id="FOFG01000003">
    <property type="protein sequence ID" value="SEQ18093.1"/>
    <property type="molecule type" value="Genomic_DNA"/>
</dbReference>
<proteinExistence type="inferred from homology"/>
<evidence type="ECO:0000256" key="3">
    <source>
        <dbReference type="ARBA" id="ARBA00022729"/>
    </source>
</evidence>
<comment type="subcellular location">
    <subcellularLocation>
        <location evidence="1">Periplasm</location>
    </subcellularLocation>
</comment>
<dbReference type="SUPFAM" id="SSF53850">
    <property type="entry name" value="Periplasmic binding protein-like II"/>
    <property type="match status" value="1"/>
</dbReference>
<dbReference type="Gene3D" id="3.10.105.10">
    <property type="entry name" value="Dipeptide-binding Protein, Domain 3"/>
    <property type="match status" value="1"/>
</dbReference>
<dbReference type="GO" id="GO:0015833">
    <property type="term" value="P:peptide transport"/>
    <property type="evidence" value="ECO:0007669"/>
    <property type="project" value="TreeGrafter"/>
</dbReference>
<keyword evidence="7" id="KW-1185">Reference proteome</keyword>
<dbReference type="InterPro" id="IPR039424">
    <property type="entry name" value="SBP_5"/>
</dbReference>
<organism evidence="6 7">
    <name type="scientific">Faunimonas pinastri</name>
    <dbReference type="NCBI Taxonomy" id="1855383"/>
    <lineage>
        <taxon>Bacteria</taxon>
        <taxon>Pseudomonadati</taxon>
        <taxon>Pseudomonadota</taxon>
        <taxon>Alphaproteobacteria</taxon>
        <taxon>Hyphomicrobiales</taxon>
        <taxon>Afifellaceae</taxon>
        <taxon>Faunimonas</taxon>
    </lineage>
</organism>
<dbReference type="PANTHER" id="PTHR30290:SF38">
    <property type="entry name" value="D,D-DIPEPTIDE-BINDING PERIPLASMIC PROTEIN DDPA-RELATED"/>
    <property type="match status" value="1"/>
</dbReference>
<comment type="similarity">
    <text evidence="2">Belongs to the bacterial solute-binding protein 5 family.</text>
</comment>
<gene>
    <name evidence="6" type="ORF">SAMN05216548_1034</name>
</gene>
<dbReference type="Pfam" id="PF00496">
    <property type="entry name" value="SBP_bac_5"/>
    <property type="match status" value="1"/>
</dbReference>
<dbReference type="GO" id="GO:1904680">
    <property type="term" value="F:peptide transmembrane transporter activity"/>
    <property type="evidence" value="ECO:0007669"/>
    <property type="project" value="TreeGrafter"/>
</dbReference>
<feature type="chain" id="PRO_5011760881" evidence="4">
    <location>
        <begin position="29"/>
        <end position="526"/>
    </location>
</feature>
<evidence type="ECO:0000313" key="6">
    <source>
        <dbReference type="EMBL" id="SEQ18093.1"/>
    </source>
</evidence>
<sequence length="526" mass="57564">MSITRRNALTLLASLPASFALPWSTAFAEEGGNLVVGLRTSEPRHLNPAVTTVGGVQLVSANIYSALTRFDRDGHPVPDLAKSWDISPDGLTYTFNLVPNVKWHDGQPFSSADVKFSFEQVLLPLHPVGKINFAAIDRIDTPDVNTVVFRLKYPYAPFISLLEVRHATILPKHIYENTDVMQNPANSQPIGTGPFKLAEWSKGSFLRLEKNADYFKPGKPHLDQLVFVIIPDTNTMVAAMEANQIDFAPLGVSFDLVETLKQRLAPKGWVIGTAQYLFRGTGSLIINTGDPILAKREVRQALAMLVQKDAILSTVRKGVGRIAENPISWYVPNAETDTIYKPDLEKAEGLLDAAGFPRGAGGKRFGLSIVVSTGWAEFEPIANLLRDWLGKAGIDLDLQKVDEAAAVDRMFTTRNFQLGLSNPSFGPDPAIMAKGFTTDQIGKGAYTNGMGYSNPTVDKLFAEGVREIDPAARHGIYRKIVDAVMTDVPVIPLYEDDFAYAFRSVFKGLPPGGTHRDSYEDVSSVG</sequence>
<evidence type="ECO:0000259" key="5">
    <source>
        <dbReference type="Pfam" id="PF00496"/>
    </source>
</evidence>
<dbReference type="STRING" id="1855383.SAMN05216548_1034"/>
<evidence type="ECO:0000256" key="1">
    <source>
        <dbReference type="ARBA" id="ARBA00004418"/>
    </source>
</evidence>
<protein>
    <submittedName>
        <fullName evidence="6">Peptide/nickel transport system substrate-binding protein</fullName>
    </submittedName>
</protein>
<evidence type="ECO:0000256" key="2">
    <source>
        <dbReference type="ARBA" id="ARBA00005695"/>
    </source>
</evidence>
<dbReference type="InterPro" id="IPR006311">
    <property type="entry name" value="TAT_signal"/>
</dbReference>
<dbReference type="GO" id="GO:0043190">
    <property type="term" value="C:ATP-binding cassette (ABC) transporter complex"/>
    <property type="evidence" value="ECO:0007669"/>
    <property type="project" value="InterPro"/>
</dbReference>
<dbReference type="Proteomes" id="UP000199647">
    <property type="component" value="Unassembled WGS sequence"/>
</dbReference>
<dbReference type="InterPro" id="IPR000914">
    <property type="entry name" value="SBP_5_dom"/>
</dbReference>
<dbReference type="RefSeq" id="WP_092495633.1">
    <property type="nucleotide sequence ID" value="NZ_FOFG01000003.1"/>
</dbReference>
<dbReference type="PIRSF" id="PIRSF002741">
    <property type="entry name" value="MppA"/>
    <property type="match status" value="1"/>
</dbReference>
<evidence type="ECO:0000313" key="7">
    <source>
        <dbReference type="Proteomes" id="UP000199647"/>
    </source>
</evidence>
<feature type="domain" description="Solute-binding protein family 5" evidence="5">
    <location>
        <begin position="76"/>
        <end position="428"/>
    </location>
</feature>
<dbReference type="PANTHER" id="PTHR30290">
    <property type="entry name" value="PERIPLASMIC BINDING COMPONENT OF ABC TRANSPORTER"/>
    <property type="match status" value="1"/>
</dbReference>
<feature type="signal peptide" evidence="4">
    <location>
        <begin position="1"/>
        <end position="28"/>
    </location>
</feature>